<evidence type="ECO:0000256" key="2">
    <source>
        <dbReference type="SAM" id="Phobius"/>
    </source>
</evidence>
<feature type="domain" description="HD-GYP" evidence="6">
    <location>
        <begin position="576"/>
        <end position="763"/>
    </location>
</feature>
<accession>A0ABZ2Y1T6</accession>
<dbReference type="InterPro" id="IPR013767">
    <property type="entry name" value="PAS_fold"/>
</dbReference>
<dbReference type="SMART" id="SM00091">
    <property type="entry name" value="PAS"/>
    <property type="match status" value="1"/>
</dbReference>
<keyword evidence="2" id="KW-1133">Transmembrane helix</keyword>
<dbReference type="SMART" id="SM00304">
    <property type="entry name" value="HAMP"/>
    <property type="match status" value="1"/>
</dbReference>
<proteinExistence type="predicted"/>
<dbReference type="PROSITE" id="PS50885">
    <property type="entry name" value="HAMP"/>
    <property type="match status" value="1"/>
</dbReference>
<dbReference type="InterPro" id="IPR000014">
    <property type="entry name" value="PAS"/>
</dbReference>
<name>A0ABZ2Y1T6_9FIRM</name>
<dbReference type="CDD" id="cd00077">
    <property type="entry name" value="HDc"/>
    <property type="match status" value="1"/>
</dbReference>
<evidence type="ECO:0000259" key="5">
    <source>
        <dbReference type="PROSITE" id="PS50887"/>
    </source>
</evidence>
<gene>
    <name evidence="7" type="ORF">QBE51_10900</name>
</gene>
<dbReference type="SUPFAM" id="SSF55073">
    <property type="entry name" value="Nucleotide cyclase"/>
    <property type="match status" value="1"/>
</dbReference>
<protein>
    <submittedName>
        <fullName evidence="7">Diguanylate cyclase</fullName>
        <ecNumber evidence="7">2.7.7.65</ecNumber>
    </submittedName>
</protein>
<sequence>MLEKLSMRMIMTILFITLTLITFVIQGYIVFSSWLAYADNTITQRIDSMHNEIHYSIKLLLDTTQDKNQLNEEFIEQHIIFSKLNHYLEDIVKENNAFTIIVDKDSESLIANSVNTPNLRILKDGSLRRVKIDEINHEAFLNAYKNYRDTGDRRFRIKYGQDRLCINVMEYHDEGLDWIILTGVLESLFTSGIYHNLRLTIVLTLLTIFISIVIYLRFVNKFLRPIDGLVEATESFSRGNLLQRAEIVRDDEIGRLAKSFNKMADTILNHVNELEQKVKERTKALEIANEVLRENKEKLQLLLDSTAEGIYGVDLEGKCTFFNTSGVKLLGYTSQEELLNQDIHFKIHHSHKDGTPMPADQCKIYKALSESKGVHVEDEVYWRADGSYFDVAYSSYPQYKDGKLVGVVVTFIDNTEKKKAQEHIRYLTYHDVLTGLYNRMFFEDKLRRIDIKDNLPLSVIYGDVNGLKLTNDIFGHAAGDELLKKVARVFKKFAGEKGIAARLGGDEYALLLPNTPGEEAEKIMNSISEEISKEKIVAIKGSMSMGYATKTQLDQNIIMIVEHAESKMYKQKMLNRRNVDSDMITTIMETLHHKNPEEKQHSLEASELCKNIGQAMHLSEAEVKKFKEAGFFHDIGKIVLSENILKKTDDLTEEEKKELMQHPIIGFRILNLFQDTLDLAEGVLSHHENWDGSGYPKGLREEEIPQLSRVIRVVEMYEDLMQDFSNPPIHKEEALQIIRKEAGVTLDPNIAEIFIKVMSEANA</sequence>
<keyword evidence="2" id="KW-0472">Membrane</keyword>
<dbReference type="Pfam" id="PF00672">
    <property type="entry name" value="HAMP"/>
    <property type="match status" value="1"/>
</dbReference>
<keyword evidence="8" id="KW-1185">Reference proteome</keyword>
<feature type="domain" description="PAS" evidence="3">
    <location>
        <begin position="295"/>
        <end position="336"/>
    </location>
</feature>
<dbReference type="CDD" id="cd01949">
    <property type="entry name" value="GGDEF"/>
    <property type="match status" value="1"/>
</dbReference>
<keyword evidence="7" id="KW-0808">Transferase</keyword>
<dbReference type="InterPro" id="IPR037522">
    <property type="entry name" value="HD_GYP_dom"/>
</dbReference>
<dbReference type="RefSeq" id="WP_341876293.1">
    <property type="nucleotide sequence ID" value="NZ_CP121687.1"/>
</dbReference>
<dbReference type="Gene3D" id="1.10.3210.10">
    <property type="entry name" value="Hypothetical protein af1432"/>
    <property type="match status" value="1"/>
</dbReference>
<evidence type="ECO:0000259" key="3">
    <source>
        <dbReference type="PROSITE" id="PS50112"/>
    </source>
</evidence>
<dbReference type="PROSITE" id="PS50887">
    <property type="entry name" value="GGDEF"/>
    <property type="match status" value="1"/>
</dbReference>
<dbReference type="PROSITE" id="PS50112">
    <property type="entry name" value="PAS"/>
    <property type="match status" value="1"/>
</dbReference>
<evidence type="ECO:0000259" key="4">
    <source>
        <dbReference type="PROSITE" id="PS50885"/>
    </source>
</evidence>
<dbReference type="GO" id="GO:0052621">
    <property type="term" value="F:diguanylate cyclase activity"/>
    <property type="evidence" value="ECO:0007669"/>
    <property type="project" value="UniProtKB-EC"/>
</dbReference>
<dbReference type="NCBIfam" id="TIGR00254">
    <property type="entry name" value="GGDEF"/>
    <property type="match status" value="1"/>
</dbReference>
<dbReference type="Pfam" id="PF13487">
    <property type="entry name" value="HD_5"/>
    <property type="match status" value="1"/>
</dbReference>
<dbReference type="SUPFAM" id="SSF109604">
    <property type="entry name" value="HD-domain/PDEase-like"/>
    <property type="match status" value="1"/>
</dbReference>
<feature type="transmembrane region" description="Helical" evidence="2">
    <location>
        <begin position="197"/>
        <end position="216"/>
    </location>
</feature>
<dbReference type="InterPro" id="IPR003607">
    <property type="entry name" value="HD/PDEase_dom"/>
</dbReference>
<dbReference type="CDD" id="cd06225">
    <property type="entry name" value="HAMP"/>
    <property type="match status" value="1"/>
</dbReference>
<dbReference type="InterPro" id="IPR003660">
    <property type="entry name" value="HAMP_dom"/>
</dbReference>
<dbReference type="Gene3D" id="3.30.450.20">
    <property type="entry name" value="PAS domain"/>
    <property type="match status" value="1"/>
</dbReference>
<dbReference type="Pfam" id="PF00990">
    <property type="entry name" value="GGDEF"/>
    <property type="match status" value="1"/>
</dbReference>
<evidence type="ECO:0000313" key="8">
    <source>
        <dbReference type="Proteomes" id="UP001486565"/>
    </source>
</evidence>
<dbReference type="Proteomes" id="UP001486565">
    <property type="component" value="Chromosome"/>
</dbReference>
<dbReference type="InterPro" id="IPR000160">
    <property type="entry name" value="GGDEF_dom"/>
</dbReference>
<dbReference type="NCBIfam" id="TIGR00229">
    <property type="entry name" value="sensory_box"/>
    <property type="match status" value="1"/>
</dbReference>
<dbReference type="CDD" id="cd00130">
    <property type="entry name" value="PAS"/>
    <property type="match status" value="1"/>
</dbReference>
<feature type="domain" description="GGDEF" evidence="5">
    <location>
        <begin position="455"/>
        <end position="584"/>
    </location>
</feature>
<dbReference type="SMART" id="SM00267">
    <property type="entry name" value="GGDEF"/>
    <property type="match status" value="1"/>
</dbReference>
<dbReference type="InterPro" id="IPR029787">
    <property type="entry name" value="Nucleotide_cyclase"/>
</dbReference>
<reference evidence="7 8" key="1">
    <citation type="submission" date="2023-03" db="EMBL/GenBank/DDBJ databases">
        <title>Novel Species.</title>
        <authorList>
            <person name="Ma S."/>
        </authorList>
    </citation>
    <scope>NUCLEOTIDE SEQUENCE [LARGE SCALE GENOMIC DNA]</scope>
    <source>
        <strain evidence="7 8">LIND6LT2</strain>
    </source>
</reference>
<dbReference type="EMBL" id="CP121687">
    <property type="protein sequence ID" value="WZL69297.1"/>
    <property type="molecule type" value="Genomic_DNA"/>
</dbReference>
<feature type="coiled-coil region" evidence="1">
    <location>
        <begin position="271"/>
        <end position="302"/>
    </location>
</feature>
<dbReference type="Gene3D" id="6.10.340.10">
    <property type="match status" value="1"/>
</dbReference>
<evidence type="ECO:0000256" key="1">
    <source>
        <dbReference type="SAM" id="Coils"/>
    </source>
</evidence>
<feature type="domain" description="HAMP" evidence="4">
    <location>
        <begin position="220"/>
        <end position="272"/>
    </location>
</feature>
<organism evidence="7 8">
    <name type="scientific">Defluviitalea saccharophila</name>
    <dbReference type="NCBI Taxonomy" id="879970"/>
    <lineage>
        <taxon>Bacteria</taxon>
        <taxon>Bacillati</taxon>
        <taxon>Bacillota</taxon>
        <taxon>Clostridia</taxon>
        <taxon>Lachnospirales</taxon>
        <taxon>Defluviitaleaceae</taxon>
        <taxon>Defluviitalea</taxon>
    </lineage>
</organism>
<dbReference type="InterPro" id="IPR035965">
    <property type="entry name" value="PAS-like_dom_sf"/>
</dbReference>
<dbReference type="PROSITE" id="PS51832">
    <property type="entry name" value="HD_GYP"/>
    <property type="match status" value="1"/>
</dbReference>
<keyword evidence="2" id="KW-0812">Transmembrane</keyword>
<evidence type="ECO:0000313" key="7">
    <source>
        <dbReference type="EMBL" id="WZL69297.1"/>
    </source>
</evidence>
<keyword evidence="7" id="KW-0548">Nucleotidyltransferase</keyword>
<keyword evidence="1" id="KW-0175">Coiled coil</keyword>
<dbReference type="InterPro" id="IPR043128">
    <property type="entry name" value="Rev_trsase/Diguanyl_cyclase"/>
</dbReference>
<dbReference type="SUPFAM" id="SSF55785">
    <property type="entry name" value="PYP-like sensor domain (PAS domain)"/>
    <property type="match status" value="1"/>
</dbReference>
<dbReference type="EC" id="2.7.7.65" evidence="7"/>
<dbReference type="Pfam" id="PF00989">
    <property type="entry name" value="PAS"/>
    <property type="match status" value="1"/>
</dbReference>
<dbReference type="PANTHER" id="PTHR43155">
    <property type="entry name" value="CYCLIC DI-GMP PHOSPHODIESTERASE PA4108-RELATED"/>
    <property type="match status" value="1"/>
</dbReference>
<dbReference type="PANTHER" id="PTHR43155:SF2">
    <property type="entry name" value="CYCLIC DI-GMP PHOSPHODIESTERASE PA4108"/>
    <property type="match status" value="1"/>
</dbReference>
<evidence type="ECO:0000259" key="6">
    <source>
        <dbReference type="PROSITE" id="PS51832"/>
    </source>
</evidence>
<dbReference type="Gene3D" id="3.30.70.270">
    <property type="match status" value="1"/>
</dbReference>
<dbReference type="SUPFAM" id="SSF158472">
    <property type="entry name" value="HAMP domain-like"/>
    <property type="match status" value="1"/>
</dbReference>